<proteinExistence type="predicted"/>
<sequence length="263" mass="30100">MPFHFANIFYLVLHQQKKGLPKRAKFRLWELSNFPFLERIRVFHLSSFPGRGRRGSQTERHRREGRALIVKIFLRHDGNKRQSNMTSSYMLSQRKIDNRPVNWEARFVSSPGTCLDGEIAVPLLGKNGGCTGNRICVPAVSREAPIMPQNSGIVRHTSNLYAIRNPSRLCSGMNSMPSSATDYATTYLWETDCRRSRAPPDANYASENDYYSLPRRHDGTGFRDISSSLSPRYYPSIDKKYQVYHITPADTLRVSYGTPTHHS</sequence>
<dbReference type="EMBL" id="KT428292">
    <property type="protein sequence ID" value="ALH06805.1"/>
    <property type="molecule type" value="Genomic_DNA"/>
</dbReference>
<protein>
    <submittedName>
        <fullName evidence="1">Uncharacterized protein</fullName>
    </submittedName>
</protein>
<accession>A0A0N9PW41</accession>
<name>A0A0N9PW41_9VIRU</name>
<organism evidence="1 2">
    <name type="scientific">Port-miou virus</name>
    <dbReference type="NCBI Taxonomy" id="1733873"/>
    <lineage>
        <taxon>Viruses</taxon>
        <taxon>Varidnaviria</taxon>
        <taxon>Bamfordvirae</taxon>
        <taxon>Nucleocytoviricota</taxon>
        <taxon>Megaviricetes</taxon>
        <taxon>Pimascovirales</taxon>
        <taxon>Pimascovirales incertae sedis</taxon>
        <taxon>Marseilleviridae</taxon>
        <taxon>Losannavirus</taxon>
        <taxon>Losannavirus lausannense</taxon>
        <taxon>Lausannevirus</taxon>
    </lineage>
</organism>
<reference evidence="1" key="1">
    <citation type="journal article" date="2015" name="Genome Announc.">
        <title>Complete Genome Sequence of a New Member of the Marseilleviridae Recovered from the Brackish Submarine Spring in the Cassis Port-Miou Calanque, France.</title>
        <authorList>
            <person name="Doutre G."/>
            <person name="Arfib B."/>
            <person name="Rochette P."/>
            <person name="Claverie J.M."/>
            <person name="Bonin P."/>
            <person name="Abergel C."/>
        </authorList>
    </citation>
    <scope>NUCLEOTIDE SEQUENCE [LARGE SCALE GENOMIC DNA]</scope>
    <source>
        <strain evidence="1">1</strain>
    </source>
</reference>
<gene>
    <name evidence="1" type="ORF">PMV_107</name>
</gene>
<evidence type="ECO:0000313" key="1">
    <source>
        <dbReference type="EMBL" id="ALH06805.1"/>
    </source>
</evidence>
<evidence type="ECO:0000313" key="2">
    <source>
        <dbReference type="Proteomes" id="UP000319438"/>
    </source>
</evidence>
<dbReference type="Proteomes" id="UP000319438">
    <property type="component" value="Segment"/>
</dbReference>